<dbReference type="RefSeq" id="WP_273738177.1">
    <property type="nucleotide sequence ID" value="NZ_JAQIVI010000132.1"/>
</dbReference>
<organism evidence="2 3">
    <name type="scientific">Natrinema soli</name>
    <dbReference type="NCBI Taxonomy" id="1930624"/>
    <lineage>
        <taxon>Archaea</taxon>
        <taxon>Methanobacteriati</taxon>
        <taxon>Methanobacteriota</taxon>
        <taxon>Stenosarchaea group</taxon>
        <taxon>Halobacteria</taxon>
        <taxon>Halobacteriales</taxon>
        <taxon>Natrialbaceae</taxon>
        <taxon>Natrinema</taxon>
    </lineage>
</organism>
<accession>A0ABD5SJH3</accession>
<sequence>MTRVDVRGEICPRPALIVRQQLAELETGDELLVRGDYPPAERNLCRMCRKRGFTVTKIEDGSNENAFELRIEVSEDATIPEA</sequence>
<gene>
    <name evidence="2" type="ORF">ACFQE6_09045</name>
</gene>
<dbReference type="Gene3D" id="3.30.110.40">
    <property type="entry name" value="TusA-like domain"/>
    <property type="match status" value="1"/>
</dbReference>
<reference evidence="2 3" key="1">
    <citation type="journal article" date="2019" name="Int. J. Syst. Evol. Microbiol.">
        <title>The Global Catalogue of Microorganisms (GCM) 10K type strain sequencing project: providing services to taxonomists for standard genome sequencing and annotation.</title>
        <authorList>
            <consortium name="The Broad Institute Genomics Platform"/>
            <consortium name="The Broad Institute Genome Sequencing Center for Infectious Disease"/>
            <person name="Wu L."/>
            <person name="Ma J."/>
        </authorList>
    </citation>
    <scope>NUCLEOTIDE SEQUENCE [LARGE SCALE GENOMIC DNA]</scope>
    <source>
        <strain evidence="2 3">LMG 29247</strain>
    </source>
</reference>
<dbReference type="PROSITE" id="PS01148">
    <property type="entry name" value="UPF0033"/>
    <property type="match status" value="1"/>
</dbReference>
<dbReference type="InterPro" id="IPR036868">
    <property type="entry name" value="TusA-like_sf"/>
</dbReference>
<dbReference type="EMBL" id="JBHSWV010000132">
    <property type="protein sequence ID" value="MFC6765142.1"/>
    <property type="molecule type" value="Genomic_DNA"/>
</dbReference>
<dbReference type="PANTHER" id="PTHR33279">
    <property type="entry name" value="SULFUR CARRIER PROTEIN YEDF-RELATED"/>
    <property type="match status" value="1"/>
</dbReference>
<protein>
    <submittedName>
        <fullName evidence="2">Sulfurtransferase TusA family protein</fullName>
    </submittedName>
</protein>
<evidence type="ECO:0000259" key="1">
    <source>
        <dbReference type="PROSITE" id="PS01148"/>
    </source>
</evidence>
<comment type="caution">
    <text evidence="2">The sequence shown here is derived from an EMBL/GenBank/DDBJ whole genome shotgun (WGS) entry which is preliminary data.</text>
</comment>
<dbReference type="Proteomes" id="UP001596383">
    <property type="component" value="Unassembled WGS sequence"/>
</dbReference>
<dbReference type="InterPro" id="IPR001455">
    <property type="entry name" value="TusA-like"/>
</dbReference>
<feature type="domain" description="UPF0033" evidence="1">
    <location>
        <begin position="4"/>
        <end position="28"/>
    </location>
</feature>
<evidence type="ECO:0000313" key="3">
    <source>
        <dbReference type="Proteomes" id="UP001596383"/>
    </source>
</evidence>
<dbReference type="Pfam" id="PF01206">
    <property type="entry name" value="TusA"/>
    <property type="match status" value="1"/>
</dbReference>
<dbReference type="PANTHER" id="PTHR33279:SF18">
    <property type="entry name" value="SULFUR CARRIER PROTEIN MJ0990-RELATED"/>
    <property type="match status" value="1"/>
</dbReference>
<proteinExistence type="predicted"/>
<dbReference type="SUPFAM" id="SSF64307">
    <property type="entry name" value="SirA-like"/>
    <property type="match status" value="1"/>
</dbReference>
<keyword evidence="3" id="KW-1185">Reference proteome</keyword>
<dbReference type="AlphaFoldDB" id="A0ABD5SJH3"/>
<evidence type="ECO:0000313" key="2">
    <source>
        <dbReference type="EMBL" id="MFC6765142.1"/>
    </source>
</evidence>
<dbReference type="CDD" id="cd00291">
    <property type="entry name" value="SirA_YedF_YeeD"/>
    <property type="match status" value="1"/>
</dbReference>
<name>A0ABD5SJH3_9EURY</name>